<comment type="caution">
    <text evidence="3">The sequence shown here is derived from an EMBL/GenBank/DDBJ whole genome shotgun (WGS) entry which is preliminary data.</text>
</comment>
<dbReference type="PANTHER" id="PTHR37461:SF1">
    <property type="entry name" value="ANTI-SIGMA-K FACTOR RSKA"/>
    <property type="match status" value="1"/>
</dbReference>
<dbReference type="EMBL" id="BAABDU010000002">
    <property type="protein sequence ID" value="GAA3756550.1"/>
    <property type="molecule type" value="Genomic_DNA"/>
</dbReference>
<keyword evidence="1" id="KW-0175">Coiled coil</keyword>
<keyword evidence="4" id="KW-1185">Reference proteome</keyword>
<dbReference type="InterPro" id="IPR051474">
    <property type="entry name" value="Anti-sigma-K/W_factor"/>
</dbReference>
<accession>A0ABP7G6S6</accession>
<evidence type="ECO:0000313" key="4">
    <source>
        <dbReference type="Proteomes" id="UP001500748"/>
    </source>
</evidence>
<feature type="domain" description="Anti-sigma K factor RskA C-terminal" evidence="2">
    <location>
        <begin position="98"/>
        <end position="255"/>
    </location>
</feature>
<proteinExistence type="predicted"/>
<dbReference type="InterPro" id="IPR018764">
    <property type="entry name" value="RskA_C"/>
</dbReference>
<dbReference type="RefSeq" id="WP_345139406.1">
    <property type="nucleotide sequence ID" value="NZ_BAABDU010000002.1"/>
</dbReference>
<organism evidence="3 4">
    <name type="scientific">Flavobacterium ginsengiterrae</name>
    <dbReference type="NCBI Taxonomy" id="871695"/>
    <lineage>
        <taxon>Bacteria</taxon>
        <taxon>Pseudomonadati</taxon>
        <taxon>Bacteroidota</taxon>
        <taxon>Flavobacteriia</taxon>
        <taxon>Flavobacteriales</taxon>
        <taxon>Flavobacteriaceae</taxon>
        <taxon>Flavobacterium</taxon>
    </lineage>
</organism>
<protein>
    <recommendedName>
        <fullName evidence="2">Anti-sigma K factor RskA C-terminal domain-containing protein</fullName>
    </recommendedName>
</protein>
<dbReference type="Proteomes" id="UP001500748">
    <property type="component" value="Unassembled WGS sequence"/>
</dbReference>
<gene>
    <name evidence="3" type="ORF">GCM10022423_03420</name>
</gene>
<dbReference type="Pfam" id="PF10099">
    <property type="entry name" value="RskA_C"/>
    <property type="match status" value="1"/>
</dbReference>
<reference evidence="4" key="1">
    <citation type="journal article" date="2019" name="Int. J. Syst. Evol. Microbiol.">
        <title>The Global Catalogue of Microorganisms (GCM) 10K type strain sequencing project: providing services to taxonomists for standard genome sequencing and annotation.</title>
        <authorList>
            <consortium name="The Broad Institute Genomics Platform"/>
            <consortium name="The Broad Institute Genome Sequencing Center for Infectious Disease"/>
            <person name="Wu L."/>
            <person name="Ma J."/>
        </authorList>
    </citation>
    <scope>NUCLEOTIDE SEQUENCE [LARGE SCALE GENOMIC DNA]</scope>
    <source>
        <strain evidence="4">JCM 17337</strain>
    </source>
</reference>
<feature type="coiled-coil region" evidence="1">
    <location>
        <begin position="21"/>
        <end position="48"/>
    </location>
</feature>
<evidence type="ECO:0000259" key="2">
    <source>
        <dbReference type="Pfam" id="PF10099"/>
    </source>
</evidence>
<name>A0ABP7G6S6_9FLAO</name>
<dbReference type="PANTHER" id="PTHR37461">
    <property type="entry name" value="ANTI-SIGMA-K FACTOR RSKA"/>
    <property type="match status" value="1"/>
</dbReference>
<sequence>MEAQEYIDSGILELYVYGLLTEKENLEIAELAKTNKEVDQEIVAIEKAIVALSSSFSPFCSVENFEKIKARLELKHGRVVDLKPAAPTSNWTQYVGWAAAVLLLLGFGYQTLELTKSKQAISEVGGAKNKIEREYAFLDQQHKQTEKNLSIVRDIKNTGVTLGGQAVSPTSFAKVYWNQQTKTTYIDAAGLPTPPKGMVYQVWSLKLSPVLTPTSIGLLDNFEGNSQKIFAVSQTDSAEAFGITLEPAGGSPTPTMEQLYTLGKV</sequence>
<evidence type="ECO:0000313" key="3">
    <source>
        <dbReference type="EMBL" id="GAA3756550.1"/>
    </source>
</evidence>
<evidence type="ECO:0000256" key="1">
    <source>
        <dbReference type="SAM" id="Coils"/>
    </source>
</evidence>